<name>A0A0C1MWC2_9RICK</name>
<sequence length="347" mass="40452">MNKDVISMSYNLYCLPEVIIRFARNLPKQSLQDYFNYRFPFLSKNINWDSSQVGIMYLVIEAAKQMEENDLALLYADAERIYEMTDEVGQAALLSVVNDKKTYQALGNGYDRALWLLLNDYLSFCCAEDIRYTDHHRLGRLWDGFLGSKNLEVKTEAEQKEAFKQGVISYFNIGGNIKIELFRYTRNNANNNSEVIQVMLYREGLPDNYLAFDGEEVVPRLMRPVYEMVLIYEPATGWIEVIAKGREYREELAKLFSISLLQSLIGCERIPLKRYNINKLRSFYDFPTDPEDGIESVKVTMLELKTYDNSSKLTFEVSSRSDCNIYETLNKWFDINDPLGHEEIEKI</sequence>
<reference evidence="1 2" key="1">
    <citation type="submission" date="2014-11" db="EMBL/GenBank/DDBJ databases">
        <title>A Rickettsiales Symbiont of Amoebae With Ancient Features.</title>
        <authorList>
            <person name="Schulz F."/>
            <person name="Martijn J."/>
            <person name="Wascher F."/>
            <person name="Kostanjsek R."/>
            <person name="Ettema T.J."/>
            <person name="Horn M."/>
        </authorList>
    </citation>
    <scope>NUCLEOTIDE SEQUENCE [LARGE SCALE GENOMIC DNA]</scope>
    <source>
        <strain evidence="1 2">UWC36</strain>
    </source>
</reference>
<gene>
    <name evidence="1" type="ORF">NF27_JF00590</name>
</gene>
<organism evidence="1 2">
    <name type="scientific">Candidatus Jidaibacter acanthamoebae</name>
    <dbReference type="NCBI Taxonomy" id="86105"/>
    <lineage>
        <taxon>Bacteria</taxon>
        <taxon>Pseudomonadati</taxon>
        <taxon>Pseudomonadota</taxon>
        <taxon>Alphaproteobacteria</taxon>
        <taxon>Rickettsiales</taxon>
        <taxon>Candidatus Midichloriaceae</taxon>
        <taxon>Candidatus Jidaibacter</taxon>
    </lineage>
</organism>
<comment type="caution">
    <text evidence="1">The sequence shown here is derived from an EMBL/GenBank/DDBJ whole genome shotgun (WGS) entry which is preliminary data.</text>
</comment>
<keyword evidence="2" id="KW-1185">Reference proteome</keyword>
<accession>A0A0C1MWC2</accession>
<dbReference type="AlphaFoldDB" id="A0A0C1MWC2"/>
<protein>
    <submittedName>
        <fullName evidence="1">Uncharacterized protein</fullName>
    </submittedName>
</protein>
<proteinExistence type="predicted"/>
<dbReference type="STRING" id="86105.NF27_JF00590"/>
<dbReference type="Proteomes" id="UP000031258">
    <property type="component" value="Unassembled WGS sequence"/>
</dbReference>
<evidence type="ECO:0000313" key="2">
    <source>
        <dbReference type="Proteomes" id="UP000031258"/>
    </source>
</evidence>
<dbReference type="EMBL" id="JSWE01000223">
    <property type="protein sequence ID" value="KIE04181.1"/>
    <property type="molecule type" value="Genomic_DNA"/>
</dbReference>
<evidence type="ECO:0000313" key="1">
    <source>
        <dbReference type="EMBL" id="KIE04181.1"/>
    </source>
</evidence>